<gene>
    <name evidence="2" type="ORF">K0M31_011081</name>
</gene>
<name>A0AA40KHW8_9HYME</name>
<evidence type="ECO:0000256" key="1">
    <source>
        <dbReference type="SAM" id="MobiDB-lite"/>
    </source>
</evidence>
<evidence type="ECO:0000313" key="2">
    <source>
        <dbReference type="EMBL" id="KAK1120882.1"/>
    </source>
</evidence>
<feature type="compositionally biased region" description="Basic and acidic residues" evidence="1">
    <location>
        <begin position="11"/>
        <end position="21"/>
    </location>
</feature>
<keyword evidence="3" id="KW-1185">Reference proteome</keyword>
<sequence>MLKGNKRHKIGREEKGWEKNRKQVKNRLNLDEDALERIKEEEEGRVTGLVGRITEKIREEGRKSRREKIEESRYNEMYKNIITAELPACLREKRKKKNRALIARFRCGNEIKDGQHWRENNDKMCRICQKEKENFKHILSRYETTKGEETENITIEKYNKPKTFAKVYKL</sequence>
<dbReference type="EMBL" id="JAHYIQ010000029">
    <property type="protein sequence ID" value="KAK1120882.1"/>
    <property type="molecule type" value="Genomic_DNA"/>
</dbReference>
<feature type="region of interest" description="Disordered" evidence="1">
    <location>
        <begin position="1"/>
        <end position="23"/>
    </location>
</feature>
<feature type="compositionally biased region" description="Basic residues" evidence="1">
    <location>
        <begin position="1"/>
        <end position="10"/>
    </location>
</feature>
<organism evidence="2 3">
    <name type="scientific">Melipona bicolor</name>
    <dbReference type="NCBI Taxonomy" id="60889"/>
    <lineage>
        <taxon>Eukaryota</taxon>
        <taxon>Metazoa</taxon>
        <taxon>Ecdysozoa</taxon>
        <taxon>Arthropoda</taxon>
        <taxon>Hexapoda</taxon>
        <taxon>Insecta</taxon>
        <taxon>Pterygota</taxon>
        <taxon>Neoptera</taxon>
        <taxon>Endopterygota</taxon>
        <taxon>Hymenoptera</taxon>
        <taxon>Apocrita</taxon>
        <taxon>Aculeata</taxon>
        <taxon>Apoidea</taxon>
        <taxon>Anthophila</taxon>
        <taxon>Apidae</taxon>
        <taxon>Melipona</taxon>
    </lineage>
</organism>
<evidence type="ECO:0000313" key="3">
    <source>
        <dbReference type="Proteomes" id="UP001177670"/>
    </source>
</evidence>
<comment type="caution">
    <text evidence="2">The sequence shown here is derived from an EMBL/GenBank/DDBJ whole genome shotgun (WGS) entry which is preliminary data.</text>
</comment>
<dbReference type="Proteomes" id="UP001177670">
    <property type="component" value="Unassembled WGS sequence"/>
</dbReference>
<proteinExistence type="predicted"/>
<dbReference type="AlphaFoldDB" id="A0AA40KHW8"/>
<reference evidence="2" key="1">
    <citation type="submission" date="2021-10" db="EMBL/GenBank/DDBJ databases">
        <title>Melipona bicolor Genome sequencing and assembly.</title>
        <authorList>
            <person name="Araujo N.S."/>
            <person name="Arias M.C."/>
        </authorList>
    </citation>
    <scope>NUCLEOTIDE SEQUENCE</scope>
    <source>
        <strain evidence="2">USP_2M_L1-L4_2017</strain>
        <tissue evidence="2">Whole body</tissue>
    </source>
</reference>
<accession>A0AA40KHW8</accession>
<protein>
    <submittedName>
        <fullName evidence="2">Uncharacterized protein</fullName>
    </submittedName>
</protein>